<dbReference type="PANTHER" id="PTHR32385:SF15">
    <property type="entry name" value="INOSITOL PHOSPHOCERAMIDE MANNOSYLTRANSFERASE 1"/>
    <property type="match status" value="1"/>
</dbReference>
<dbReference type="PANTHER" id="PTHR32385">
    <property type="entry name" value="MANNOSYL PHOSPHORYLINOSITOL CERAMIDE SYNTHASE"/>
    <property type="match status" value="1"/>
</dbReference>
<evidence type="ECO:0000313" key="3">
    <source>
        <dbReference type="Proteomes" id="UP001062263"/>
    </source>
</evidence>
<organism evidence="2 3">
    <name type="scientific">Akkermansia biwaensis</name>
    <dbReference type="NCBI Taxonomy" id="2946555"/>
    <lineage>
        <taxon>Bacteria</taxon>
        <taxon>Pseudomonadati</taxon>
        <taxon>Verrucomicrobiota</taxon>
        <taxon>Verrucomicrobiia</taxon>
        <taxon>Verrucomicrobiales</taxon>
        <taxon>Akkermansiaceae</taxon>
        <taxon>Akkermansia</taxon>
    </lineage>
</organism>
<dbReference type="Proteomes" id="UP001062263">
    <property type="component" value="Chromosome"/>
</dbReference>
<proteinExistence type="predicted"/>
<dbReference type="InterPro" id="IPR029044">
    <property type="entry name" value="Nucleotide-diphossugar_trans"/>
</dbReference>
<keyword evidence="1 2" id="KW-0808">Transferase</keyword>
<dbReference type="EMBL" id="AP025943">
    <property type="protein sequence ID" value="BDL44918.1"/>
    <property type="molecule type" value="Genomic_DNA"/>
</dbReference>
<evidence type="ECO:0000313" key="2">
    <source>
        <dbReference type="EMBL" id="BDL44918.1"/>
    </source>
</evidence>
<evidence type="ECO:0000256" key="1">
    <source>
        <dbReference type="ARBA" id="ARBA00022679"/>
    </source>
</evidence>
<dbReference type="InterPro" id="IPR051706">
    <property type="entry name" value="Glycosyltransferase_domain"/>
</dbReference>
<gene>
    <name evidence="2" type="primary">cpsM</name>
    <name evidence="2" type="ORF">Abiwalacus_24920</name>
</gene>
<dbReference type="Pfam" id="PF04488">
    <property type="entry name" value="Gly_transf_sug"/>
    <property type="match status" value="1"/>
</dbReference>
<dbReference type="SUPFAM" id="SSF53448">
    <property type="entry name" value="Nucleotide-diphospho-sugar transferases"/>
    <property type="match status" value="1"/>
</dbReference>
<name>A0ABM7ZJF6_9BACT</name>
<protein>
    <submittedName>
        <fullName evidence="2">Glycosyl transferase</fullName>
    </submittedName>
</protein>
<keyword evidence="3" id="KW-1185">Reference proteome</keyword>
<dbReference type="RefSeq" id="WP_215435069.1">
    <property type="nucleotide sequence ID" value="NZ_AP025943.1"/>
</dbReference>
<reference evidence="2" key="1">
    <citation type="submission" date="2022-06" db="EMBL/GenBank/DDBJ databases">
        <title>Akkermansia biwalacus sp. nov., an anaerobic mucin-degrading bacterium isolated from human intestine.</title>
        <authorList>
            <person name="Kobayashi Y."/>
            <person name="Inoue S."/>
            <person name="Kawahara T."/>
            <person name="Kohda N."/>
        </authorList>
    </citation>
    <scope>NUCLEOTIDE SEQUENCE</scope>
    <source>
        <strain evidence="2">WON2089</strain>
    </source>
</reference>
<dbReference type="InterPro" id="IPR007577">
    <property type="entry name" value="GlycoTrfase_DXD_sugar-bd_CS"/>
</dbReference>
<accession>A0ABM7ZJF6</accession>
<sequence length="254" mass="30153">MIKKIHYCWFGSPVPEAVRQNVRKWKELNPDFEIIEWNESNIDVSRFEFGRRCLEQNKWGFLGDIVRLQALVEHGGFYLDCDVELFQPLSRLPVDHRFTLGYMYNCALGTAFLYAPPQHPLCISLLSLHNEIRKECWPVSNTIYTDYFINEVPEFLLNGKKWQSDLATLYPKEFFEQPAFIRSRGFSIHHCCGSWMPGKSHSFILNQAFCHQVKWLKRKINTALALRRNEFYPYYRAALKGVSLKKNYDWRIRQ</sequence>
<dbReference type="Gene3D" id="3.90.550.20">
    <property type="match status" value="1"/>
</dbReference>
<dbReference type="GO" id="GO:0016740">
    <property type="term" value="F:transferase activity"/>
    <property type="evidence" value="ECO:0007669"/>
    <property type="project" value="UniProtKB-KW"/>
</dbReference>